<accession>A0A9P0MJI7</accession>
<comment type="caution">
    <text evidence="1">The sequence shown here is derived from an EMBL/GenBank/DDBJ whole genome shotgun (WGS) entry which is preliminary data.</text>
</comment>
<evidence type="ECO:0000313" key="2">
    <source>
        <dbReference type="Proteomes" id="UP001152888"/>
    </source>
</evidence>
<evidence type="ECO:0000313" key="1">
    <source>
        <dbReference type="EMBL" id="CAH2015371.1"/>
    </source>
</evidence>
<gene>
    <name evidence="1" type="ORF">ACAOBT_LOCUS34715</name>
</gene>
<dbReference type="Proteomes" id="UP001152888">
    <property type="component" value="Unassembled WGS sequence"/>
</dbReference>
<organism evidence="1 2">
    <name type="scientific">Acanthoscelides obtectus</name>
    <name type="common">Bean weevil</name>
    <name type="synonym">Bruchus obtectus</name>
    <dbReference type="NCBI Taxonomy" id="200917"/>
    <lineage>
        <taxon>Eukaryota</taxon>
        <taxon>Metazoa</taxon>
        <taxon>Ecdysozoa</taxon>
        <taxon>Arthropoda</taxon>
        <taxon>Hexapoda</taxon>
        <taxon>Insecta</taxon>
        <taxon>Pterygota</taxon>
        <taxon>Neoptera</taxon>
        <taxon>Endopterygota</taxon>
        <taxon>Coleoptera</taxon>
        <taxon>Polyphaga</taxon>
        <taxon>Cucujiformia</taxon>
        <taxon>Chrysomeloidea</taxon>
        <taxon>Chrysomelidae</taxon>
        <taxon>Bruchinae</taxon>
        <taxon>Bruchini</taxon>
        <taxon>Acanthoscelides</taxon>
    </lineage>
</organism>
<dbReference type="EMBL" id="CAKOFQ010008672">
    <property type="protein sequence ID" value="CAH2015371.1"/>
    <property type="molecule type" value="Genomic_DNA"/>
</dbReference>
<name>A0A9P0MJI7_ACAOB</name>
<keyword evidence="2" id="KW-1185">Reference proteome</keyword>
<protein>
    <submittedName>
        <fullName evidence="1">Uncharacterized protein</fullName>
    </submittedName>
</protein>
<sequence length="39" mass="4646">MTIVFRSILHEDKYTSACARTNFRSTYSIRLLADPKRHF</sequence>
<proteinExistence type="predicted"/>
<dbReference type="AlphaFoldDB" id="A0A9P0MJI7"/>
<reference evidence="1" key="1">
    <citation type="submission" date="2022-03" db="EMBL/GenBank/DDBJ databases">
        <authorList>
            <person name="Sayadi A."/>
        </authorList>
    </citation>
    <scope>NUCLEOTIDE SEQUENCE</scope>
</reference>